<evidence type="ECO:0000313" key="2">
    <source>
        <dbReference type="Proteomes" id="UP001163603"/>
    </source>
</evidence>
<evidence type="ECO:0000313" key="1">
    <source>
        <dbReference type="EMBL" id="KAJ0029800.1"/>
    </source>
</evidence>
<name>A0ACC0Y6G4_9ROSI</name>
<proteinExistence type="predicted"/>
<gene>
    <name evidence="1" type="ORF">Pint_12529</name>
</gene>
<protein>
    <submittedName>
        <fullName evidence="1">Uncharacterized protein</fullName>
    </submittedName>
</protein>
<keyword evidence="2" id="KW-1185">Reference proteome</keyword>
<dbReference type="Proteomes" id="UP001163603">
    <property type="component" value="Chromosome 8"/>
</dbReference>
<accession>A0ACC0Y6G4</accession>
<dbReference type="EMBL" id="CM047743">
    <property type="protein sequence ID" value="KAJ0029800.1"/>
    <property type="molecule type" value="Genomic_DNA"/>
</dbReference>
<reference evidence="2" key="1">
    <citation type="journal article" date="2023" name="G3 (Bethesda)">
        <title>Genome assembly and association tests identify interacting loci associated with vigor, precocity, and sex in interspecific pistachio rootstocks.</title>
        <authorList>
            <person name="Palmer W."/>
            <person name="Jacygrad E."/>
            <person name="Sagayaradj S."/>
            <person name="Cavanaugh K."/>
            <person name="Han R."/>
            <person name="Bertier L."/>
            <person name="Beede B."/>
            <person name="Kafkas S."/>
            <person name="Golino D."/>
            <person name="Preece J."/>
            <person name="Michelmore R."/>
        </authorList>
    </citation>
    <scope>NUCLEOTIDE SEQUENCE [LARGE SCALE GENOMIC DNA]</scope>
</reference>
<sequence length="761" mass="85559">MSSSESSQSIPFKSKKPLHFKPKAETTNPNPVTTKTPEKPSQLLRRARNSGVALSIKEVRKAAQTRTRPQPHLTDEVEYARGQIGSWPTKSPVKPAHGSNKLPEKYRQLAEFFDSLDSAIRLLKLKRSMSTFTNICPKIECLTDRRFSYGHLAQLKFILPEAVDIKKVLMFDEKTSCMKPDLHVTINVEVIECDGKSKSDSKNMDVRKVFRTRLMDFIKGHPESVSTCTLEPELYFFCIQGDEVPEEALPEPFSRPKTNLHSTRNETSIESSSEQQQTISVICSRDSPLKVIKAPGMSLGMETSTCVFTNQQPVVASHLSRSFRRHFSQPLTNNDAEQTEAQQRLSKISNEPSVVPLLEPCPDNISSSEETTVYAASPIKLSSKSINSDKCLSSCKSPAHLLPGYLPATPMKETDTKNKDGSLVDIDGVQSTPAKLASTPARLMSSTPALCTPKRRCYMTPEDVSASTPNKLVRRPLRSRSLKFDTPVKNEKVEDEDKEIDDASVDDDILDILPENLIQSIREKERKTMEELDPVISQAKRRRQMIACLPKLFNMIHYFFQSIKCSVITKEELIYKIISSHCDIVDKREVEEQMSLLLELVPEWISEKLASSGDLLVWPCYLSFAASTNCQVQSPYGHGLKKQNEWRLPDYLTHCSVLRDVWPLNAAGLESPFEFPHSTSVGEAVLFTSLGPFCGLDNSISRNAGYVLNDTPRNVSRHGYTRPSLLCNLHPWMHSGICRFHYSQSFLQVFSKRRVVAVAAT</sequence>
<organism evidence="1 2">
    <name type="scientific">Pistacia integerrima</name>
    <dbReference type="NCBI Taxonomy" id="434235"/>
    <lineage>
        <taxon>Eukaryota</taxon>
        <taxon>Viridiplantae</taxon>
        <taxon>Streptophyta</taxon>
        <taxon>Embryophyta</taxon>
        <taxon>Tracheophyta</taxon>
        <taxon>Spermatophyta</taxon>
        <taxon>Magnoliopsida</taxon>
        <taxon>eudicotyledons</taxon>
        <taxon>Gunneridae</taxon>
        <taxon>Pentapetalae</taxon>
        <taxon>rosids</taxon>
        <taxon>malvids</taxon>
        <taxon>Sapindales</taxon>
        <taxon>Anacardiaceae</taxon>
        <taxon>Pistacia</taxon>
    </lineage>
</organism>
<comment type="caution">
    <text evidence="1">The sequence shown here is derived from an EMBL/GenBank/DDBJ whole genome shotgun (WGS) entry which is preliminary data.</text>
</comment>